<dbReference type="Pfam" id="PF03616">
    <property type="entry name" value="Glt_symporter"/>
    <property type="match status" value="1"/>
</dbReference>
<dbReference type="EMBL" id="CP049887">
    <property type="protein sequence ID" value="QIL49784.1"/>
    <property type="molecule type" value="Genomic_DNA"/>
</dbReference>
<comment type="similarity">
    <text evidence="1">Belongs to the glutamate:Na(+) symporter (ESS) (TC 2.A.27) family.</text>
</comment>
<dbReference type="GO" id="GO:0015813">
    <property type="term" value="P:L-glutamate transmembrane transport"/>
    <property type="evidence" value="ECO:0007669"/>
    <property type="project" value="UniProtKB-UniRule"/>
</dbReference>
<feature type="transmembrane region" description="Helical" evidence="1">
    <location>
        <begin position="309"/>
        <end position="336"/>
    </location>
</feature>
<name>A0A6G8AXJ9_9ENTE</name>
<dbReference type="Proteomes" id="UP000501747">
    <property type="component" value="Chromosome"/>
</dbReference>
<feature type="transmembrane region" description="Helical" evidence="1">
    <location>
        <begin position="249"/>
        <end position="268"/>
    </location>
</feature>
<feature type="transmembrane region" description="Helical" evidence="1">
    <location>
        <begin position="215"/>
        <end position="237"/>
    </location>
</feature>
<evidence type="ECO:0000256" key="1">
    <source>
        <dbReference type="HAMAP-Rule" id="MF_02062"/>
    </source>
</evidence>
<evidence type="ECO:0000313" key="4">
    <source>
        <dbReference type="Proteomes" id="UP000501747"/>
    </source>
</evidence>
<dbReference type="NCBIfam" id="TIGR00210">
    <property type="entry name" value="gltS"/>
    <property type="match status" value="1"/>
</dbReference>
<keyword evidence="1" id="KW-0406">Ion transport</keyword>
<organism evidence="3 4">
    <name type="scientific">Vagococcus hydrophili</name>
    <dbReference type="NCBI Taxonomy" id="2714947"/>
    <lineage>
        <taxon>Bacteria</taxon>
        <taxon>Bacillati</taxon>
        <taxon>Bacillota</taxon>
        <taxon>Bacilli</taxon>
        <taxon>Lactobacillales</taxon>
        <taxon>Enterococcaceae</taxon>
        <taxon>Vagococcus</taxon>
    </lineage>
</organism>
<keyword evidence="1" id="KW-0915">Sodium</keyword>
<feature type="transmembrane region" description="Helical" evidence="1">
    <location>
        <begin position="161"/>
        <end position="185"/>
    </location>
</feature>
<dbReference type="PANTHER" id="PTHR36178:SF1">
    <property type="entry name" value="SODIUM_GLUTAMATE SYMPORTER"/>
    <property type="match status" value="1"/>
</dbReference>
<reference evidence="3 4" key="1">
    <citation type="submission" date="2020-03" db="EMBL/GenBank/DDBJ databases">
        <title>Vagococcus sp. nov., isolated from beetles.</title>
        <authorList>
            <person name="Hyun D.-W."/>
            <person name="Bae J.-W."/>
        </authorList>
    </citation>
    <scope>NUCLEOTIDE SEQUENCE [LARGE SCALE GENOMIC DNA]</scope>
    <source>
        <strain evidence="3 4">HDW17B</strain>
    </source>
</reference>
<feature type="transmembrane region" description="Helical" evidence="1">
    <location>
        <begin position="66"/>
        <end position="89"/>
    </location>
</feature>
<dbReference type="AlphaFoldDB" id="A0A6G8AXJ9"/>
<dbReference type="KEGG" id="vhy:G7082_10110"/>
<keyword evidence="1" id="KW-0769">Symport</keyword>
<gene>
    <name evidence="3" type="primary">gltS</name>
    <name evidence="3" type="ORF">G7082_10110</name>
</gene>
<keyword evidence="1" id="KW-0029">Amino-acid transport</keyword>
<keyword evidence="1" id="KW-0472">Membrane</keyword>
<dbReference type="HAMAP" id="MF_02062">
    <property type="entry name" value="GltS"/>
    <property type="match status" value="1"/>
</dbReference>
<comment type="function">
    <text evidence="1">Catalyzes the sodium-dependent transport of glutamate.</text>
</comment>
<proteinExistence type="inferred from homology"/>
<dbReference type="PANTHER" id="PTHR36178">
    <property type="entry name" value="SLR0625 PROTEIN"/>
    <property type="match status" value="1"/>
</dbReference>
<evidence type="ECO:0000256" key="2">
    <source>
        <dbReference type="NCBIfam" id="TIGR00210"/>
    </source>
</evidence>
<keyword evidence="1" id="KW-0813">Transport</keyword>
<evidence type="ECO:0000313" key="3">
    <source>
        <dbReference type="EMBL" id="QIL49784.1"/>
    </source>
</evidence>
<feature type="transmembrane region" description="Helical" evidence="1">
    <location>
        <begin position="348"/>
        <end position="366"/>
    </location>
</feature>
<dbReference type="InterPro" id="IPR004445">
    <property type="entry name" value="GltS"/>
</dbReference>
<feature type="transmembrane region" description="Helical" evidence="1">
    <location>
        <begin position="37"/>
        <end position="54"/>
    </location>
</feature>
<keyword evidence="1" id="KW-0812">Transmembrane</keyword>
<keyword evidence="4" id="KW-1185">Reference proteome</keyword>
<dbReference type="GO" id="GO:0005886">
    <property type="term" value="C:plasma membrane"/>
    <property type="evidence" value="ECO:0007669"/>
    <property type="project" value="UniProtKB-SubCell"/>
</dbReference>
<accession>A0A6G8AXJ9</accession>
<keyword evidence="1" id="KW-0739">Sodium transport</keyword>
<feature type="transmembrane region" description="Helical" evidence="1">
    <location>
        <begin position="96"/>
        <end position="121"/>
    </location>
</feature>
<dbReference type="GO" id="GO:0015501">
    <property type="term" value="F:glutamate:sodium symporter activity"/>
    <property type="evidence" value="ECO:0007669"/>
    <property type="project" value="UniProtKB-UniRule"/>
</dbReference>
<feature type="transmembrane region" description="Helical" evidence="1">
    <location>
        <begin position="6"/>
        <end position="25"/>
    </location>
</feature>
<feature type="transmembrane region" description="Helical" evidence="1">
    <location>
        <begin position="280"/>
        <end position="303"/>
    </location>
</feature>
<sequence>MRTLQLDMIATLALAAVLLMLGYFIRDKVKLLDRLCIPAPVIGGLLFSLIVWVFRLTDLLVINMDITLQLPFMLTFFTCVGFGGSFKLLKSGGRLLIVFLVSCWILAIIQNVVGVSLASALGLNPVLGVMAGTVSLVGGHGNAAAFGPVAESLGVEGATTVAVASATFGLIAGSLIGGPIGNWLIKKNKLEIKTDDTVEGKQEIKKERVIEKDDFTVKSFLSHLTLIFVFMFGGIVISDLVAMLGIKNFALPNYVGAMFLAIIFRNINDKTNMFEMNFKEVNIIMEVGLSFFLTMATMTLKIWELADLAAPLLILLFVQLIIVILFSIFVVFRMLGKSYDSAVMTGGYAGWGLGISATAVVCMSAICEKYDLKSTKAFLIVPLCGAVFVDIVAVPIIIFFITKFA</sequence>
<feature type="transmembrane region" description="Helical" evidence="1">
    <location>
        <begin position="378"/>
        <end position="401"/>
    </location>
</feature>
<comment type="subcellular location">
    <subcellularLocation>
        <location evidence="1">Cell membrane</location>
        <topology evidence="1">Multi-pass membrane protein</topology>
    </subcellularLocation>
</comment>
<keyword evidence="1" id="KW-1003">Cell membrane</keyword>
<protein>
    <recommendedName>
        <fullName evidence="1 2">Sodium/glutamate symporter</fullName>
    </recommendedName>
</protein>
<keyword evidence="1" id="KW-1133">Transmembrane helix</keyword>